<evidence type="ECO:0000313" key="2">
    <source>
        <dbReference type="EMBL" id="POS81786.1"/>
    </source>
</evidence>
<feature type="domain" description="RNase H type-1" evidence="1">
    <location>
        <begin position="56"/>
        <end position="201"/>
    </location>
</feature>
<evidence type="ECO:0000259" key="1">
    <source>
        <dbReference type="PROSITE" id="PS50879"/>
    </source>
</evidence>
<dbReference type="InterPro" id="IPR002156">
    <property type="entry name" value="RNaseH_domain"/>
</dbReference>
<reference evidence="2 3" key="1">
    <citation type="submission" date="2017-10" db="EMBL/GenBank/DDBJ databases">
        <title>Development of genomic resources for the powdery mildew, Erysiphe pulchra.</title>
        <authorList>
            <person name="Wadl P.A."/>
            <person name="Mack B.M."/>
            <person name="Moore G."/>
            <person name="Beltz S.B."/>
        </authorList>
    </citation>
    <scope>NUCLEOTIDE SEQUENCE [LARGE SCALE GENOMIC DNA]</scope>
    <source>
        <strain evidence="2">Cflorida</strain>
    </source>
</reference>
<dbReference type="SUPFAM" id="SSF53098">
    <property type="entry name" value="Ribonuclease H-like"/>
    <property type="match status" value="1"/>
</dbReference>
<dbReference type="Pfam" id="PF00075">
    <property type="entry name" value="RNase_H"/>
    <property type="match status" value="1"/>
</dbReference>
<dbReference type="CDD" id="cd09276">
    <property type="entry name" value="Rnase_HI_RT_non_LTR"/>
    <property type="match status" value="1"/>
</dbReference>
<dbReference type="OrthoDB" id="4842715at2759"/>
<sequence length="201" mass="22262">EAIFPETLPKWAAKAALISNHLRRLNNSQRGSSPRLTWQAVKACVITTALYWAEPASHDIHLYTDGSCYPGDKAGRGYNIYQAQEKIAAEGFPIDRRVEQTDAEIIAIHTGLMRCISKAMTKFTTNIIIYCDNKTVIDILGGKIPETSRKDVYKISQIQAEWTQRVRLAHVATGDVFGQFIPGHRGKNGNDYADSLAKAGA</sequence>
<protein>
    <recommendedName>
        <fullName evidence="1">RNase H type-1 domain-containing protein</fullName>
    </recommendedName>
</protein>
<comment type="caution">
    <text evidence="2">The sequence shown here is derived from an EMBL/GenBank/DDBJ whole genome shotgun (WGS) entry which is preliminary data.</text>
</comment>
<dbReference type="PROSITE" id="PS50879">
    <property type="entry name" value="RNASE_H_1"/>
    <property type="match status" value="1"/>
</dbReference>
<accession>A0A2S4PIB9</accession>
<dbReference type="Gene3D" id="3.30.420.10">
    <property type="entry name" value="Ribonuclease H-like superfamily/Ribonuclease H"/>
    <property type="match status" value="1"/>
</dbReference>
<keyword evidence="3" id="KW-1185">Reference proteome</keyword>
<dbReference type="GO" id="GO:0003676">
    <property type="term" value="F:nucleic acid binding"/>
    <property type="evidence" value="ECO:0007669"/>
    <property type="project" value="InterPro"/>
</dbReference>
<dbReference type="AlphaFoldDB" id="A0A2S4PIB9"/>
<feature type="non-terminal residue" evidence="2">
    <location>
        <position position="1"/>
    </location>
</feature>
<name>A0A2S4PIB9_9PEZI</name>
<organism evidence="2 3">
    <name type="scientific">Erysiphe pulchra</name>
    <dbReference type="NCBI Taxonomy" id="225359"/>
    <lineage>
        <taxon>Eukaryota</taxon>
        <taxon>Fungi</taxon>
        <taxon>Dikarya</taxon>
        <taxon>Ascomycota</taxon>
        <taxon>Pezizomycotina</taxon>
        <taxon>Leotiomycetes</taxon>
        <taxon>Erysiphales</taxon>
        <taxon>Erysiphaceae</taxon>
        <taxon>Erysiphe</taxon>
    </lineage>
</organism>
<dbReference type="GO" id="GO:0004523">
    <property type="term" value="F:RNA-DNA hybrid ribonuclease activity"/>
    <property type="evidence" value="ECO:0007669"/>
    <property type="project" value="InterPro"/>
</dbReference>
<proteinExistence type="predicted"/>
<dbReference type="Proteomes" id="UP000237438">
    <property type="component" value="Unassembled WGS sequence"/>
</dbReference>
<dbReference type="EMBL" id="PEDP01007881">
    <property type="protein sequence ID" value="POS81786.1"/>
    <property type="molecule type" value="Genomic_DNA"/>
</dbReference>
<evidence type="ECO:0000313" key="3">
    <source>
        <dbReference type="Proteomes" id="UP000237438"/>
    </source>
</evidence>
<dbReference type="InterPro" id="IPR036397">
    <property type="entry name" value="RNaseH_sf"/>
</dbReference>
<gene>
    <name evidence="2" type="ORF">EPUL_006055</name>
</gene>
<dbReference type="InterPro" id="IPR012337">
    <property type="entry name" value="RNaseH-like_sf"/>
</dbReference>